<comment type="caution">
    <text evidence="1">The sequence shown here is derived from an EMBL/GenBank/DDBJ whole genome shotgun (WGS) entry which is preliminary data.</text>
</comment>
<keyword evidence="2" id="KW-1185">Reference proteome</keyword>
<proteinExistence type="predicted"/>
<sequence>MTNEDIRRRTRVTNIAQRVASLKWQWAGYLARRTDERRGHKLLKWRPFTGKRSVGWPPTRWTDDFRRVAGSRWRQCPEVDVNWFKCVYDINIPATEMHRRNDEAILRCGKR</sequence>
<evidence type="ECO:0000313" key="2">
    <source>
        <dbReference type="Proteomes" id="UP000838756"/>
    </source>
</evidence>
<accession>A0A8S4QFR0</accession>
<evidence type="ECO:0000313" key="1">
    <source>
        <dbReference type="EMBL" id="CAH2209494.1"/>
    </source>
</evidence>
<protein>
    <submittedName>
        <fullName evidence="1">Jg24997 protein</fullName>
    </submittedName>
</protein>
<dbReference type="AlphaFoldDB" id="A0A8S4QFR0"/>
<name>A0A8S4QFR0_9NEOP</name>
<reference evidence="1" key="1">
    <citation type="submission" date="2022-03" db="EMBL/GenBank/DDBJ databases">
        <authorList>
            <person name="Lindestad O."/>
        </authorList>
    </citation>
    <scope>NUCLEOTIDE SEQUENCE</scope>
</reference>
<dbReference type="OrthoDB" id="407509at2759"/>
<dbReference type="EMBL" id="CAKXAJ010006057">
    <property type="protein sequence ID" value="CAH2209494.1"/>
    <property type="molecule type" value="Genomic_DNA"/>
</dbReference>
<organism evidence="1 2">
    <name type="scientific">Pararge aegeria aegeria</name>
    <dbReference type="NCBI Taxonomy" id="348720"/>
    <lineage>
        <taxon>Eukaryota</taxon>
        <taxon>Metazoa</taxon>
        <taxon>Ecdysozoa</taxon>
        <taxon>Arthropoda</taxon>
        <taxon>Hexapoda</taxon>
        <taxon>Insecta</taxon>
        <taxon>Pterygota</taxon>
        <taxon>Neoptera</taxon>
        <taxon>Endopterygota</taxon>
        <taxon>Lepidoptera</taxon>
        <taxon>Glossata</taxon>
        <taxon>Ditrysia</taxon>
        <taxon>Papilionoidea</taxon>
        <taxon>Nymphalidae</taxon>
        <taxon>Satyrinae</taxon>
        <taxon>Satyrini</taxon>
        <taxon>Parargina</taxon>
        <taxon>Pararge</taxon>
    </lineage>
</organism>
<dbReference type="Proteomes" id="UP000838756">
    <property type="component" value="Unassembled WGS sequence"/>
</dbReference>
<gene>
    <name evidence="1" type="primary">jg24997</name>
    <name evidence="1" type="ORF">PAEG_LOCUS1892</name>
</gene>